<dbReference type="Proteomes" id="UP000011115">
    <property type="component" value="Unassembled WGS sequence"/>
</dbReference>
<dbReference type="EnsemblPlants" id="PGSC0003DMT400013725">
    <property type="protein sequence ID" value="PGSC0003DMT400013725"/>
    <property type="gene ID" value="PGSC0003DMG400005369"/>
</dbReference>
<evidence type="ECO:0000313" key="3">
    <source>
        <dbReference type="Proteomes" id="UP000011115"/>
    </source>
</evidence>
<dbReference type="HOGENOM" id="CLU_919532_0_0_1"/>
<organism evidence="2 3">
    <name type="scientific">Solanum tuberosum</name>
    <name type="common">Potato</name>
    <dbReference type="NCBI Taxonomy" id="4113"/>
    <lineage>
        <taxon>Eukaryota</taxon>
        <taxon>Viridiplantae</taxon>
        <taxon>Streptophyta</taxon>
        <taxon>Embryophyta</taxon>
        <taxon>Tracheophyta</taxon>
        <taxon>Spermatophyta</taxon>
        <taxon>Magnoliopsida</taxon>
        <taxon>eudicotyledons</taxon>
        <taxon>Gunneridae</taxon>
        <taxon>Pentapetalae</taxon>
        <taxon>asterids</taxon>
        <taxon>lamiids</taxon>
        <taxon>Solanales</taxon>
        <taxon>Solanaceae</taxon>
        <taxon>Solanoideae</taxon>
        <taxon>Solaneae</taxon>
        <taxon>Solanum</taxon>
    </lineage>
</organism>
<dbReference type="PANTHER" id="PTHR34427:SF10">
    <property type="entry name" value="DUF4283 DOMAIN-CONTAINING PROTEIN"/>
    <property type="match status" value="1"/>
</dbReference>
<proteinExistence type="predicted"/>
<protein>
    <submittedName>
        <fullName evidence="2">Uncharacterized protein</fullName>
    </submittedName>
</protein>
<dbReference type="PANTHER" id="PTHR34427">
    <property type="entry name" value="DUF4283 DOMAIN PROTEIN"/>
    <property type="match status" value="1"/>
</dbReference>
<dbReference type="PaxDb" id="4113-PGSC0003DMT400013725"/>
<keyword evidence="3" id="KW-1185">Reference proteome</keyword>
<evidence type="ECO:0000313" key="2">
    <source>
        <dbReference type="EnsemblPlants" id="PGSC0003DMT400013725"/>
    </source>
</evidence>
<name>M1A393_SOLTU</name>
<evidence type="ECO:0000256" key="1">
    <source>
        <dbReference type="SAM" id="MobiDB-lite"/>
    </source>
</evidence>
<accession>M1A393</accession>
<reference evidence="2" key="2">
    <citation type="submission" date="2015-06" db="UniProtKB">
        <authorList>
            <consortium name="EnsemblPlants"/>
        </authorList>
    </citation>
    <scope>IDENTIFICATION</scope>
    <source>
        <strain evidence="2">DM1-3 516 R44</strain>
    </source>
</reference>
<dbReference type="Gramene" id="PGSC0003DMT400013725">
    <property type="protein sequence ID" value="PGSC0003DMT400013725"/>
    <property type="gene ID" value="PGSC0003DMG400005369"/>
</dbReference>
<dbReference type="InParanoid" id="M1A393"/>
<feature type="region of interest" description="Disordered" evidence="1">
    <location>
        <begin position="224"/>
        <end position="246"/>
    </location>
</feature>
<sequence length="303" mass="34345">MSRDIPYATVLRHIKWANKDSKLAEKEKAALKRDRIFINDDPEEYNEVLMRNLVTTEQVIEGDWEWRNNPVILQWWNPTIGTRCGRSKENSAWVKIVGLPLHFWDQKIFKVIGDFYGGWVETEEETQLRNHLKWARIKIKGDGADIPKEVTIDGGRICYMMQIWAELLVRVFAGEDLNSEVSTQRSRGGKPLGKGKDPLQSQKVIVTARRARVVTEACGQSSKSNEIVGRGEPNSKQSPILRLGSEQNKEGGLVNKKFDLARDKLGESLEGLSGIKELATPVLTVLQQMGNFEYGGKHRDLCS</sequence>
<feature type="region of interest" description="Disordered" evidence="1">
    <location>
        <begin position="180"/>
        <end position="200"/>
    </location>
</feature>
<dbReference type="AlphaFoldDB" id="M1A393"/>
<reference evidence="3" key="1">
    <citation type="journal article" date="2011" name="Nature">
        <title>Genome sequence and analysis of the tuber crop potato.</title>
        <authorList>
            <consortium name="The Potato Genome Sequencing Consortium"/>
        </authorList>
    </citation>
    <scope>NUCLEOTIDE SEQUENCE [LARGE SCALE GENOMIC DNA]</scope>
    <source>
        <strain evidence="3">cv. DM1-3 516 R44</strain>
    </source>
</reference>